<feature type="region of interest" description="Disordered" evidence="1">
    <location>
        <begin position="158"/>
        <end position="184"/>
    </location>
</feature>
<dbReference type="Proteomes" id="UP001234178">
    <property type="component" value="Unassembled WGS sequence"/>
</dbReference>
<feature type="compositionally biased region" description="Polar residues" evidence="1">
    <location>
        <begin position="1"/>
        <end position="12"/>
    </location>
</feature>
<feature type="region of interest" description="Disordered" evidence="1">
    <location>
        <begin position="115"/>
        <end position="145"/>
    </location>
</feature>
<reference evidence="3 4" key="1">
    <citation type="journal article" date="2023" name="Nucleic Acids Res.">
        <title>The hologenome of Daphnia magna reveals possible DNA methylation and microbiome-mediated evolution of the host genome.</title>
        <authorList>
            <person name="Chaturvedi A."/>
            <person name="Li X."/>
            <person name="Dhandapani V."/>
            <person name="Marshall H."/>
            <person name="Kissane S."/>
            <person name="Cuenca-Cambronero M."/>
            <person name="Asole G."/>
            <person name="Calvet F."/>
            <person name="Ruiz-Romero M."/>
            <person name="Marangio P."/>
            <person name="Guigo R."/>
            <person name="Rago D."/>
            <person name="Mirbahai L."/>
            <person name="Eastwood N."/>
            <person name="Colbourne J.K."/>
            <person name="Zhou J."/>
            <person name="Mallon E."/>
            <person name="Orsini L."/>
        </authorList>
    </citation>
    <scope>NUCLEOTIDE SEQUENCE [LARGE SCALE GENOMIC DNA]</scope>
    <source>
        <strain evidence="3">LRV0_1</strain>
    </source>
</reference>
<evidence type="ECO:0000256" key="1">
    <source>
        <dbReference type="SAM" id="MobiDB-lite"/>
    </source>
</evidence>
<name>A0ABQ9ZQT5_9CRUS</name>
<feature type="compositionally biased region" description="Polar residues" evidence="1">
    <location>
        <begin position="132"/>
        <end position="145"/>
    </location>
</feature>
<sequence>MFTSLRSGSPSRGQIFVPPPGGHEDGKVLAAFVEWDLEVSVGSVKTAKIDGSTIDCGNCISVSNATFLFKRMYLVMASGISVGVVVLLGIKFRAISTVCCIEVSSARRRVALPKRPQPTITSASRTVKRSVETSPTPASSLESGTSFVGKTLNFEGPIPKDHLTEDADSQGESFETTRGLDSDPETEVDLRAAMSLVVPVMGQQFVVPSRHIKQPQRQAMEAVRKFISPPIF</sequence>
<protein>
    <recommendedName>
        <fullName evidence="5">Transmembrane protein</fullName>
    </recommendedName>
</protein>
<evidence type="ECO:0008006" key="5">
    <source>
        <dbReference type="Google" id="ProtNLM"/>
    </source>
</evidence>
<keyword evidence="2" id="KW-0472">Membrane</keyword>
<keyword evidence="4" id="KW-1185">Reference proteome</keyword>
<keyword evidence="2" id="KW-0812">Transmembrane</keyword>
<feature type="region of interest" description="Disordered" evidence="1">
    <location>
        <begin position="1"/>
        <end position="21"/>
    </location>
</feature>
<evidence type="ECO:0000256" key="2">
    <source>
        <dbReference type="SAM" id="Phobius"/>
    </source>
</evidence>
<accession>A0ABQ9ZQT5</accession>
<evidence type="ECO:0000313" key="4">
    <source>
        <dbReference type="Proteomes" id="UP001234178"/>
    </source>
</evidence>
<organism evidence="3 4">
    <name type="scientific">Daphnia magna</name>
    <dbReference type="NCBI Taxonomy" id="35525"/>
    <lineage>
        <taxon>Eukaryota</taxon>
        <taxon>Metazoa</taxon>
        <taxon>Ecdysozoa</taxon>
        <taxon>Arthropoda</taxon>
        <taxon>Crustacea</taxon>
        <taxon>Branchiopoda</taxon>
        <taxon>Diplostraca</taxon>
        <taxon>Cladocera</taxon>
        <taxon>Anomopoda</taxon>
        <taxon>Daphniidae</taxon>
        <taxon>Daphnia</taxon>
    </lineage>
</organism>
<comment type="caution">
    <text evidence="3">The sequence shown here is derived from an EMBL/GenBank/DDBJ whole genome shotgun (WGS) entry which is preliminary data.</text>
</comment>
<dbReference type="EMBL" id="JAOYFB010000005">
    <property type="protein sequence ID" value="KAK4015056.1"/>
    <property type="molecule type" value="Genomic_DNA"/>
</dbReference>
<keyword evidence="2" id="KW-1133">Transmembrane helix</keyword>
<proteinExistence type="predicted"/>
<evidence type="ECO:0000313" key="3">
    <source>
        <dbReference type="EMBL" id="KAK4015056.1"/>
    </source>
</evidence>
<feature type="transmembrane region" description="Helical" evidence="2">
    <location>
        <begin position="72"/>
        <end position="90"/>
    </location>
</feature>
<gene>
    <name evidence="3" type="ORF">OUZ56_030046</name>
</gene>